<dbReference type="EMBL" id="JBHLVO010000003">
    <property type="protein sequence ID" value="MFC0271093.1"/>
    <property type="molecule type" value="Genomic_DNA"/>
</dbReference>
<evidence type="ECO:0000313" key="3">
    <source>
        <dbReference type="Proteomes" id="UP001589854"/>
    </source>
</evidence>
<dbReference type="InterPro" id="IPR001387">
    <property type="entry name" value="Cro/C1-type_HTH"/>
</dbReference>
<dbReference type="InterPro" id="IPR010982">
    <property type="entry name" value="Lambda_DNA-bd_dom_sf"/>
</dbReference>
<comment type="caution">
    <text evidence="2">The sequence shown here is derived from an EMBL/GenBank/DDBJ whole genome shotgun (WGS) entry which is preliminary data.</text>
</comment>
<keyword evidence="3" id="KW-1185">Reference proteome</keyword>
<accession>A0ABV6GC87</accession>
<evidence type="ECO:0000259" key="1">
    <source>
        <dbReference type="PROSITE" id="PS50943"/>
    </source>
</evidence>
<dbReference type="Proteomes" id="UP001589854">
    <property type="component" value="Unassembled WGS sequence"/>
</dbReference>
<proteinExistence type="predicted"/>
<dbReference type="Gene3D" id="1.10.260.40">
    <property type="entry name" value="lambda repressor-like DNA-binding domains"/>
    <property type="match status" value="1"/>
</dbReference>
<dbReference type="RefSeq" id="WP_378931762.1">
    <property type="nucleotide sequence ID" value="NZ_JBHLVO010000003.1"/>
</dbReference>
<dbReference type="CDD" id="cd00093">
    <property type="entry name" value="HTH_XRE"/>
    <property type="match status" value="1"/>
</dbReference>
<gene>
    <name evidence="2" type="ORF">ACFFIX_06465</name>
</gene>
<protein>
    <submittedName>
        <fullName evidence="2">Helix-turn-helix domain-containing protein</fullName>
    </submittedName>
</protein>
<dbReference type="PROSITE" id="PS50943">
    <property type="entry name" value="HTH_CROC1"/>
    <property type="match status" value="1"/>
</dbReference>
<evidence type="ECO:0000313" key="2">
    <source>
        <dbReference type="EMBL" id="MFC0271093.1"/>
    </source>
</evidence>
<feature type="domain" description="HTH cro/C1-type" evidence="1">
    <location>
        <begin position="15"/>
        <end position="57"/>
    </location>
</feature>
<dbReference type="SUPFAM" id="SSF47413">
    <property type="entry name" value="lambda repressor-like DNA-binding domains"/>
    <property type="match status" value="1"/>
</dbReference>
<name>A0ABV6GC87_9BACI</name>
<sequence length="188" mass="21490">MANTPYALHNLNVEMRDIRIETGFSQSALGNIINRTQKQMSEIENGYVNPTPELAIRWFTALGAYEHADMVHYIFGLHPLATAPIDPRLNENLGRALINLRKQIDQARVAVENIEWWMSNLRPGTITDVPIKDFQQIYDLVPANKTTLYALNREFGVDLKSLADSWTVKSFSTKVAMPRYEERQTVLV</sequence>
<reference evidence="2 3" key="1">
    <citation type="submission" date="2024-09" db="EMBL/GenBank/DDBJ databases">
        <authorList>
            <person name="Sun Q."/>
            <person name="Mori K."/>
        </authorList>
    </citation>
    <scope>NUCLEOTIDE SEQUENCE [LARGE SCALE GENOMIC DNA]</scope>
    <source>
        <strain evidence="2 3">CCM 7228</strain>
    </source>
</reference>
<organism evidence="2 3">
    <name type="scientific">Metabacillus herbersteinensis</name>
    <dbReference type="NCBI Taxonomy" id="283816"/>
    <lineage>
        <taxon>Bacteria</taxon>
        <taxon>Bacillati</taxon>
        <taxon>Bacillota</taxon>
        <taxon>Bacilli</taxon>
        <taxon>Bacillales</taxon>
        <taxon>Bacillaceae</taxon>
        <taxon>Metabacillus</taxon>
    </lineage>
</organism>